<feature type="domain" description="HTH arsR-type" evidence="1">
    <location>
        <begin position="6"/>
        <end position="101"/>
    </location>
</feature>
<dbReference type="InterPro" id="IPR036388">
    <property type="entry name" value="WH-like_DNA-bd_sf"/>
</dbReference>
<proteinExistence type="predicted"/>
<dbReference type="Pfam" id="PF12840">
    <property type="entry name" value="HTH_20"/>
    <property type="match status" value="1"/>
</dbReference>
<dbReference type="Gene3D" id="1.10.10.10">
    <property type="entry name" value="Winged helix-like DNA-binding domain superfamily/Winged helix DNA-binding domain"/>
    <property type="match status" value="1"/>
</dbReference>
<dbReference type="PANTHER" id="PTHR39168">
    <property type="entry name" value="TRANSCRIPTIONAL REGULATOR-RELATED"/>
    <property type="match status" value="1"/>
</dbReference>
<sequence>MPHELVLLASRFDVANFGELVSDPSRVIMLLSLMDDRARPATELAQLAGITPQTASFHLQRLVDGGLLRVEPLGRHRYFRLAGEEVAEAIEAISLLNPPKPARVPQSPARLELTQARMCYHHLAGRLGVAWLAGIEQARFLRVRDGAFALTKRGIAWFEESGLSAPRWRTVTGKFCLDWTERRHHLGGSLGALLTRHLFTMEWIARRGGGANAPVSRAVRVTSKGRREFARQLALPNDVLSN</sequence>
<dbReference type="PROSITE" id="PS50987">
    <property type="entry name" value="HTH_ARSR_2"/>
    <property type="match status" value="1"/>
</dbReference>
<dbReference type="InterPro" id="IPR036390">
    <property type="entry name" value="WH_DNA-bd_sf"/>
</dbReference>
<dbReference type="PANTHER" id="PTHR39168:SF1">
    <property type="entry name" value="TRANSCRIPTIONAL REGULATORY PROTEIN"/>
    <property type="match status" value="1"/>
</dbReference>
<evidence type="ECO:0000259" key="1">
    <source>
        <dbReference type="PROSITE" id="PS50987"/>
    </source>
</evidence>
<accession>A0ABZ2LF07</accession>
<gene>
    <name evidence="2" type="ORF">LVJ94_14055</name>
</gene>
<evidence type="ECO:0000313" key="3">
    <source>
        <dbReference type="Proteomes" id="UP001374803"/>
    </source>
</evidence>
<dbReference type="RefSeq" id="WP_394838030.1">
    <property type="nucleotide sequence ID" value="NZ_CP089929.1"/>
</dbReference>
<reference evidence="2" key="1">
    <citation type="submission" date="2021-12" db="EMBL/GenBank/DDBJ databases">
        <title>Discovery of the Pendulisporaceae a myxobacterial family with distinct sporulation behavior and unique specialized metabolism.</title>
        <authorList>
            <person name="Garcia R."/>
            <person name="Popoff A."/>
            <person name="Bader C.D."/>
            <person name="Loehr J."/>
            <person name="Walesch S."/>
            <person name="Walt C."/>
            <person name="Boldt J."/>
            <person name="Bunk B."/>
            <person name="Haeckl F.J.F.P.J."/>
            <person name="Gunesch A.P."/>
            <person name="Birkelbach J."/>
            <person name="Nuebel U."/>
            <person name="Pietschmann T."/>
            <person name="Bach T."/>
            <person name="Mueller R."/>
        </authorList>
    </citation>
    <scope>NUCLEOTIDE SEQUENCE</scope>
    <source>
        <strain evidence="2">MSr11367</strain>
    </source>
</reference>
<protein>
    <submittedName>
        <fullName evidence="2">Winged helix-turn-helix domain-containing protein</fullName>
    </submittedName>
</protein>
<dbReference type="EMBL" id="CP089983">
    <property type="protein sequence ID" value="WXB08356.1"/>
    <property type="molecule type" value="Genomic_DNA"/>
</dbReference>
<dbReference type="Proteomes" id="UP001374803">
    <property type="component" value="Chromosome"/>
</dbReference>
<evidence type="ECO:0000313" key="2">
    <source>
        <dbReference type="EMBL" id="WXB08356.1"/>
    </source>
</evidence>
<dbReference type="SMART" id="SM00418">
    <property type="entry name" value="HTH_ARSR"/>
    <property type="match status" value="1"/>
</dbReference>
<dbReference type="CDD" id="cd00090">
    <property type="entry name" value="HTH_ARSR"/>
    <property type="match status" value="1"/>
</dbReference>
<name>A0ABZ2LF07_9BACT</name>
<dbReference type="InterPro" id="IPR001845">
    <property type="entry name" value="HTH_ArsR_DNA-bd_dom"/>
</dbReference>
<dbReference type="SUPFAM" id="SSF46785">
    <property type="entry name" value="Winged helix' DNA-binding domain"/>
    <property type="match status" value="1"/>
</dbReference>
<organism evidence="2 3">
    <name type="scientific">Pendulispora rubella</name>
    <dbReference type="NCBI Taxonomy" id="2741070"/>
    <lineage>
        <taxon>Bacteria</taxon>
        <taxon>Pseudomonadati</taxon>
        <taxon>Myxococcota</taxon>
        <taxon>Myxococcia</taxon>
        <taxon>Myxococcales</taxon>
        <taxon>Sorangiineae</taxon>
        <taxon>Pendulisporaceae</taxon>
        <taxon>Pendulispora</taxon>
    </lineage>
</organism>
<dbReference type="InterPro" id="IPR052543">
    <property type="entry name" value="HTH_Metal-responsive_Reg"/>
</dbReference>
<keyword evidence="3" id="KW-1185">Reference proteome</keyword>
<dbReference type="InterPro" id="IPR011991">
    <property type="entry name" value="ArsR-like_HTH"/>
</dbReference>